<dbReference type="Proteomes" id="UP000664169">
    <property type="component" value="Unassembled WGS sequence"/>
</dbReference>
<dbReference type="OrthoDB" id="9932926at2759"/>
<organism evidence="2 3">
    <name type="scientific">Gomphillus americanus</name>
    <dbReference type="NCBI Taxonomy" id="1940652"/>
    <lineage>
        <taxon>Eukaryota</taxon>
        <taxon>Fungi</taxon>
        <taxon>Dikarya</taxon>
        <taxon>Ascomycota</taxon>
        <taxon>Pezizomycotina</taxon>
        <taxon>Lecanoromycetes</taxon>
        <taxon>OSLEUM clade</taxon>
        <taxon>Ostropomycetidae</taxon>
        <taxon>Ostropales</taxon>
        <taxon>Graphidaceae</taxon>
        <taxon>Gomphilloideae</taxon>
        <taxon>Gomphillus</taxon>
    </lineage>
</organism>
<feature type="compositionally biased region" description="Low complexity" evidence="1">
    <location>
        <begin position="318"/>
        <end position="336"/>
    </location>
</feature>
<feature type="compositionally biased region" description="Polar residues" evidence="1">
    <location>
        <begin position="338"/>
        <end position="357"/>
    </location>
</feature>
<comment type="caution">
    <text evidence="2">The sequence shown here is derived from an EMBL/GenBank/DDBJ whole genome shotgun (WGS) entry which is preliminary data.</text>
</comment>
<reference evidence="2" key="1">
    <citation type="submission" date="2021-03" db="EMBL/GenBank/DDBJ databases">
        <authorList>
            <person name="Tagirdzhanova G."/>
        </authorList>
    </citation>
    <scope>NUCLEOTIDE SEQUENCE</scope>
</reference>
<name>A0A8H3IJD8_9LECA</name>
<protein>
    <submittedName>
        <fullName evidence="2">Uncharacterized protein</fullName>
    </submittedName>
</protein>
<dbReference type="PROSITE" id="PS51354">
    <property type="entry name" value="GLUTAREDOXIN_2"/>
    <property type="match status" value="1"/>
</dbReference>
<feature type="compositionally biased region" description="Basic and acidic residues" evidence="1">
    <location>
        <begin position="398"/>
        <end position="410"/>
    </location>
</feature>
<evidence type="ECO:0000313" key="3">
    <source>
        <dbReference type="Proteomes" id="UP000664169"/>
    </source>
</evidence>
<proteinExistence type="predicted"/>
<evidence type="ECO:0000313" key="2">
    <source>
        <dbReference type="EMBL" id="CAF9915834.1"/>
    </source>
</evidence>
<sequence>MAESASSTAYSSDPTLWLYTSLSSGSSQIVTATSRLETILKANRIPFKALDVATDEKARMLWGRRAGKRKLPGLVRMGMVIGDIDEIEEWNEYGELKEQVGADTAPATRSAPMATTKTPTTTSATTNPVPIAPSLPTTEIAAAIPKAPIAQSAATKPASSISFAPEKPRSEQTNTGVGIGGAQASMSLAMRQLGQEAAARAKQNKSDTLSARKARIATAEKPASSANIPLSSEVQSTTSTTVSESAQQKTTPTEKQIPAEADKGDNVHTETLDDAPGSKLQTSENTDAGGIKAVGPESPLPAIEESMAKPQDTTALGSPSTKSSESVISESSIPASLDNLTASNTAYTTHRGSSISTASKEEIKAIEEANKITEEPEEEDGRSDTQADKQKVSIPIAGEEHSEGKDENIHEQNTTKAEKQSAMATSATKSNTQSAIDNTVVDHSTTKDGSVTPATTEYTLDDQANSKTQEQAAAEPTKATESVED</sequence>
<accession>A0A8H3IJD8</accession>
<feature type="region of interest" description="Disordered" evidence="1">
    <location>
        <begin position="149"/>
        <end position="179"/>
    </location>
</feature>
<feature type="compositionally biased region" description="Polar residues" evidence="1">
    <location>
        <begin position="422"/>
        <end position="471"/>
    </location>
</feature>
<feature type="region of interest" description="Disordered" evidence="1">
    <location>
        <begin position="103"/>
        <end position="130"/>
    </location>
</feature>
<feature type="compositionally biased region" description="Low complexity" evidence="1">
    <location>
        <begin position="231"/>
        <end position="245"/>
    </location>
</feature>
<dbReference type="EMBL" id="CAJPDQ010000010">
    <property type="protein sequence ID" value="CAF9915834.1"/>
    <property type="molecule type" value="Genomic_DNA"/>
</dbReference>
<evidence type="ECO:0000256" key="1">
    <source>
        <dbReference type="SAM" id="MobiDB-lite"/>
    </source>
</evidence>
<keyword evidence="3" id="KW-1185">Reference proteome</keyword>
<feature type="region of interest" description="Disordered" evidence="1">
    <location>
        <begin position="193"/>
        <end position="485"/>
    </location>
</feature>
<feature type="compositionally biased region" description="Low complexity" evidence="1">
    <location>
        <begin position="111"/>
        <end position="128"/>
    </location>
</feature>
<gene>
    <name evidence="2" type="ORF">GOMPHAMPRED_000864</name>
</gene>
<dbReference type="InterPro" id="IPR036249">
    <property type="entry name" value="Thioredoxin-like_sf"/>
</dbReference>
<feature type="compositionally biased region" description="Basic and acidic residues" evidence="1">
    <location>
        <begin position="382"/>
        <end position="391"/>
    </location>
</feature>
<feature type="compositionally biased region" description="Basic and acidic residues" evidence="1">
    <location>
        <begin position="260"/>
        <end position="271"/>
    </location>
</feature>
<dbReference type="SUPFAM" id="SSF52833">
    <property type="entry name" value="Thioredoxin-like"/>
    <property type="match status" value="1"/>
</dbReference>
<dbReference type="AlphaFoldDB" id="A0A8H3IJD8"/>
<dbReference type="Gene3D" id="3.40.30.10">
    <property type="entry name" value="Glutaredoxin"/>
    <property type="match status" value="1"/>
</dbReference>
<feature type="compositionally biased region" description="Basic and acidic residues" evidence="1">
    <location>
        <begin position="359"/>
        <end position="374"/>
    </location>
</feature>